<dbReference type="AlphaFoldDB" id="A0A7D5F010"/>
<feature type="domain" description="GFO/IDH/MocA-like oxidoreductase" evidence="5">
    <location>
        <begin position="131"/>
        <end position="251"/>
    </location>
</feature>
<dbReference type="Gene3D" id="3.40.50.720">
    <property type="entry name" value="NAD(P)-binding Rossmann-like Domain"/>
    <property type="match status" value="1"/>
</dbReference>
<evidence type="ECO:0000256" key="1">
    <source>
        <dbReference type="ARBA" id="ARBA00010928"/>
    </source>
</evidence>
<evidence type="ECO:0000259" key="4">
    <source>
        <dbReference type="Pfam" id="PF01408"/>
    </source>
</evidence>
<organism evidence="6 7">
    <name type="scientific">Microbacterium oleivorans</name>
    <dbReference type="NCBI Taxonomy" id="273677"/>
    <lineage>
        <taxon>Bacteria</taxon>
        <taxon>Bacillati</taxon>
        <taxon>Actinomycetota</taxon>
        <taxon>Actinomycetes</taxon>
        <taxon>Micrococcales</taxon>
        <taxon>Microbacteriaceae</taxon>
        <taxon>Microbacterium</taxon>
    </lineage>
</organism>
<protein>
    <submittedName>
        <fullName evidence="6">Gfo/Idh/MocA family oxidoreductase</fullName>
    </submittedName>
</protein>
<evidence type="ECO:0000313" key="6">
    <source>
        <dbReference type="EMBL" id="QLD12768.1"/>
    </source>
</evidence>
<gene>
    <name evidence="6" type="ORF">HW566_13895</name>
</gene>
<dbReference type="Pfam" id="PF01408">
    <property type="entry name" value="GFO_IDH_MocA"/>
    <property type="match status" value="1"/>
</dbReference>
<dbReference type="Proteomes" id="UP000509638">
    <property type="component" value="Chromosome"/>
</dbReference>
<dbReference type="GO" id="GO:0000166">
    <property type="term" value="F:nucleotide binding"/>
    <property type="evidence" value="ECO:0007669"/>
    <property type="project" value="InterPro"/>
</dbReference>
<dbReference type="Gene3D" id="3.30.360.10">
    <property type="entry name" value="Dihydrodipicolinate Reductase, domain 2"/>
    <property type="match status" value="1"/>
</dbReference>
<keyword evidence="2" id="KW-0560">Oxidoreductase</keyword>
<dbReference type="GO" id="GO:0016491">
    <property type="term" value="F:oxidoreductase activity"/>
    <property type="evidence" value="ECO:0007669"/>
    <property type="project" value="UniProtKB-KW"/>
</dbReference>
<accession>A0A7D5F010</accession>
<evidence type="ECO:0000256" key="3">
    <source>
        <dbReference type="ARBA" id="ARBA00023027"/>
    </source>
</evidence>
<dbReference type="InterPro" id="IPR036291">
    <property type="entry name" value="NAD(P)-bd_dom_sf"/>
</dbReference>
<dbReference type="InterPro" id="IPR055170">
    <property type="entry name" value="GFO_IDH_MocA-like_dom"/>
</dbReference>
<dbReference type="SUPFAM" id="SSF51735">
    <property type="entry name" value="NAD(P)-binding Rossmann-fold domains"/>
    <property type="match status" value="1"/>
</dbReference>
<name>A0A7D5F010_9MICO</name>
<dbReference type="Pfam" id="PF22725">
    <property type="entry name" value="GFO_IDH_MocA_C3"/>
    <property type="match status" value="1"/>
</dbReference>
<dbReference type="PANTHER" id="PTHR42840">
    <property type="entry name" value="NAD(P)-BINDING ROSSMANN-FOLD SUPERFAMILY PROTEIN-RELATED"/>
    <property type="match status" value="1"/>
</dbReference>
<feature type="domain" description="Gfo/Idh/MocA-like oxidoreductase N-terminal" evidence="4">
    <location>
        <begin position="5"/>
        <end position="113"/>
    </location>
</feature>
<keyword evidence="3" id="KW-0520">NAD</keyword>
<dbReference type="InterPro" id="IPR000683">
    <property type="entry name" value="Gfo/Idh/MocA-like_OxRdtase_N"/>
</dbReference>
<sequence length="336" mass="35197">MSTPLNIAVIGAGFIGGVHADNIADHVPGARLALVADPVDGAAEKLAEKYDARFTTDVDAALADPEIDAVIIGTPARFHTSLAVKAAQNGKSVFIEKPAGLTLAEIEELAAGTASAPHVQIGFNRRFDPSFAAAAAVIAEGGIGTPHQLRSLTRDPGVSHPGRIGKDIIFLETLIHDFDALNWFNRGTEPVQVFAQAGALAYPDFADTGLLDTAVVQIRYANGSIATAEASFWAKYGYDIRGEVFGSDGLVEAGHPQALSTSTWNATGYHAPTERSNVDLFAEAYREELRVFVAGARGEQVDAPGVQDAERALAIALAAIDSAATNLPVTVTRGTL</sequence>
<proteinExistence type="inferred from homology"/>
<evidence type="ECO:0000259" key="5">
    <source>
        <dbReference type="Pfam" id="PF22725"/>
    </source>
</evidence>
<dbReference type="SUPFAM" id="SSF55347">
    <property type="entry name" value="Glyceraldehyde-3-phosphate dehydrogenase-like, C-terminal domain"/>
    <property type="match status" value="1"/>
</dbReference>
<evidence type="ECO:0000313" key="7">
    <source>
        <dbReference type="Proteomes" id="UP000509638"/>
    </source>
</evidence>
<evidence type="ECO:0000256" key="2">
    <source>
        <dbReference type="ARBA" id="ARBA00023002"/>
    </source>
</evidence>
<dbReference type="RefSeq" id="WP_178013820.1">
    <property type="nucleotide sequence ID" value="NZ_CP058316.1"/>
</dbReference>
<dbReference type="PANTHER" id="PTHR42840:SF3">
    <property type="entry name" value="BINDING ROSSMANN FOLD OXIDOREDUCTASE, PUTATIVE (AFU_ORTHOLOGUE AFUA_2G10240)-RELATED"/>
    <property type="match status" value="1"/>
</dbReference>
<reference evidence="6 7" key="1">
    <citation type="submission" date="2020-06" db="EMBL/GenBank/DDBJ databases">
        <authorList>
            <person name="Jo H."/>
        </authorList>
    </citation>
    <scope>NUCLEOTIDE SEQUENCE [LARGE SCALE GENOMIC DNA]</scope>
    <source>
        <strain evidence="6 7">I46</strain>
    </source>
</reference>
<dbReference type="EMBL" id="CP058316">
    <property type="protein sequence ID" value="QLD12768.1"/>
    <property type="molecule type" value="Genomic_DNA"/>
</dbReference>
<comment type="similarity">
    <text evidence="1">Belongs to the Gfo/Idh/MocA family.</text>
</comment>